<dbReference type="Proteomes" id="UP000030595">
    <property type="component" value="Unassembled WGS sequence"/>
</dbReference>
<dbReference type="EMBL" id="JPVQ01000009">
    <property type="protein sequence ID" value="KGR91179.1"/>
    <property type="molecule type" value="Genomic_DNA"/>
</dbReference>
<gene>
    <name evidence="1" type="ORF">CD30_06965</name>
</gene>
<protein>
    <submittedName>
        <fullName evidence="1">Uncharacterized protein</fullName>
    </submittedName>
</protein>
<evidence type="ECO:0000313" key="2">
    <source>
        <dbReference type="Proteomes" id="UP000030595"/>
    </source>
</evidence>
<keyword evidence="2" id="KW-1185">Reference proteome</keyword>
<organism evidence="1 2">
    <name type="scientific">Ureibacillus massiliensis 4400831 = CIP 108448 = CCUG 49529</name>
    <dbReference type="NCBI Taxonomy" id="1211035"/>
    <lineage>
        <taxon>Bacteria</taxon>
        <taxon>Bacillati</taxon>
        <taxon>Bacillota</taxon>
        <taxon>Bacilli</taxon>
        <taxon>Bacillales</taxon>
        <taxon>Caryophanaceae</taxon>
        <taxon>Ureibacillus</taxon>
    </lineage>
</organism>
<reference evidence="1 2" key="1">
    <citation type="submission" date="2014-02" db="EMBL/GenBank/DDBJ databases">
        <title>Draft genome sequence of Lysinibacillus massiliensis CCUG 49529.</title>
        <authorList>
            <person name="Zhang F."/>
            <person name="Wang G."/>
            <person name="Zhang L."/>
        </authorList>
    </citation>
    <scope>NUCLEOTIDE SEQUENCE [LARGE SCALE GENOMIC DNA]</scope>
    <source>
        <strain evidence="1 2">CCUG 49529</strain>
    </source>
</reference>
<evidence type="ECO:0000313" key="1">
    <source>
        <dbReference type="EMBL" id="KGR91179.1"/>
    </source>
</evidence>
<name>A0A0A3J2D1_9BACL</name>
<proteinExistence type="predicted"/>
<sequence length="63" mass="7258">MKSGQIQKHYSIQQRYLRSLNKVEPPAFGTDFGEGLIVLTRFKICSTARGAFIRRKKSDNNKK</sequence>
<comment type="caution">
    <text evidence="1">The sequence shown here is derived from an EMBL/GenBank/DDBJ whole genome shotgun (WGS) entry which is preliminary data.</text>
</comment>
<dbReference type="AlphaFoldDB" id="A0A0A3J2D1"/>
<accession>A0A0A3J2D1</accession>